<dbReference type="AlphaFoldDB" id="X1KNC8"/>
<comment type="caution">
    <text evidence="2">The sequence shown here is derived from an EMBL/GenBank/DDBJ whole genome shotgun (WGS) entry which is preliminary data.</text>
</comment>
<protein>
    <submittedName>
        <fullName evidence="2">Uncharacterized protein</fullName>
    </submittedName>
</protein>
<evidence type="ECO:0000313" key="2">
    <source>
        <dbReference type="EMBL" id="GAH91654.1"/>
    </source>
</evidence>
<keyword evidence="1" id="KW-0472">Membrane</keyword>
<gene>
    <name evidence="2" type="ORF">S06H3_00114</name>
</gene>
<keyword evidence="1" id="KW-1133">Transmembrane helix</keyword>
<feature type="transmembrane region" description="Helical" evidence="1">
    <location>
        <begin position="446"/>
        <end position="467"/>
    </location>
</feature>
<proteinExistence type="predicted"/>
<accession>X1KNC8</accession>
<keyword evidence="1" id="KW-0812">Transmembrane</keyword>
<evidence type="ECO:0000256" key="1">
    <source>
        <dbReference type="SAM" id="Phobius"/>
    </source>
</evidence>
<name>X1KNC8_9ZZZZ</name>
<reference evidence="2" key="1">
    <citation type="journal article" date="2014" name="Front. Microbiol.">
        <title>High frequency of phylogenetically diverse reductive dehalogenase-homologous genes in deep subseafloor sedimentary metagenomes.</title>
        <authorList>
            <person name="Kawai M."/>
            <person name="Futagami T."/>
            <person name="Toyoda A."/>
            <person name="Takaki Y."/>
            <person name="Nishi S."/>
            <person name="Hori S."/>
            <person name="Arai W."/>
            <person name="Tsubouchi T."/>
            <person name="Morono Y."/>
            <person name="Uchiyama I."/>
            <person name="Ito T."/>
            <person name="Fujiyama A."/>
            <person name="Inagaki F."/>
            <person name="Takami H."/>
        </authorList>
    </citation>
    <scope>NUCLEOTIDE SEQUENCE</scope>
    <source>
        <strain evidence="2">Expedition CK06-06</strain>
    </source>
</reference>
<sequence>MMSDTSSKNKSVRSAFWCFVLGVLILLTPFFIVQAFGDSWQEGFEEYPTGYLTDNPKWSDQTSIYYFVSDDEEDVLFGSKAGKIENFTTNFPVIWFNPSQDVSSGVNYYEFSLKPRYWTSSYYSEFKVAFWDNVNAHINIELKNDKEVSNTFDVWLRGHRFDCDTLEPLAGDLEWGQILKDDWITFYLKGDFDDRIMEITSDELEEKHCFWFNVERTSTTLKKIKVLGGLYSKIAFDYFKITEVCALGTCKYCQIYETCMEAGCFWDYDPSYYALFGTSGFCIEPYTPEEEQCGSFYKCQFCMSQETCEAELNCEWLDRGFGEKCYMKTPEIPPEQVEWEVPDLEDCSELTGVEMWLCEIKNFVAGIFMPTQTALDKLHRTLGNFNQKFPFNYIGALNVFFADVKNSLDEEKEIPITILGEESNVSFVFWSEVATIGGVAESLKNIVIDFTSVIIFLAWFVWLISVIKRFF</sequence>
<dbReference type="EMBL" id="BARV01000017">
    <property type="protein sequence ID" value="GAH91654.1"/>
    <property type="molecule type" value="Genomic_DNA"/>
</dbReference>
<organism evidence="2">
    <name type="scientific">marine sediment metagenome</name>
    <dbReference type="NCBI Taxonomy" id="412755"/>
    <lineage>
        <taxon>unclassified sequences</taxon>
        <taxon>metagenomes</taxon>
        <taxon>ecological metagenomes</taxon>
    </lineage>
</organism>